<evidence type="ECO:0000313" key="3">
    <source>
        <dbReference type="Proteomes" id="UP000737391"/>
    </source>
</evidence>
<feature type="domain" description="Glycoside hydrolase family 49 C-terminal" evidence="1">
    <location>
        <begin position="128"/>
        <end position="242"/>
    </location>
</feature>
<gene>
    <name evidence="2" type="ORF">FAGAP_3186</name>
</gene>
<dbReference type="Pfam" id="PF03718">
    <property type="entry name" value="Glyco_hydro_49"/>
    <property type="match status" value="1"/>
</dbReference>
<dbReference type="Gene3D" id="2.160.20.10">
    <property type="entry name" value="Single-stranded right-handed beta-helix, Pectin lyase-like"/>
    <property type="match status" value="1"/>
</dbReference>
<dbReference type="AlphaFoldDB" id="A0A9P5BG14"/>
<dbReference type="SUPFAM" id="SSF51126">
    <property type="entry name" value="Pectin lyase-like"/>
    <property type="match status" value="1"/>
</dbReference>
<organism evidence="2 3">
    <name type="scientific">Fusarium agapanthi</name>
    <dbReference type="NCBI Taxonomy" id="1803897"/>
    <lineage>
        <taxon>Eukaryota</taxon>
        <taxon>Fungi</taxon>
        <taxon>Dikarya</taxon>
        <taxon>Ascomycota</taxon>
        <taxon>Pezizomycotina</taxon>
        <taxon>Sordariomycetes</taxon>
        <taxon>Hypocreomycetidae</taxon>
        <taxon>Hypocreales</taxon>
        <taxon>Nectriaceae</taxon>
        <taxon>Fusarium</taxon>
        <taxon>Fusarium fujikuroi species complex</taxon>
    </lineage>
</organism>
<sequence>MDLYPKNSTPHEEDNKVSTHIRDYKQVGAYYFQTDGSQMYRGSVRDVFWHVNDDAIKLYLSGAQLHGLTIWKARNNAIIQMGWKPRNVSDVSVSKLRIIHNRWIKPDAYVSSAILGASPLYGDPKEIDVQRTMQVKIDDVVCEGICAALMTIAPMQNFDLVISNIHFEMLHNDTEQRLGRSVVDMDAGEGMDNYTPGQGNSTLGIHIKNWTIGEVEVDKKNAGEDRLGQLKNNPMFDGNWSIE</sequence>
<reference evidence="2" key="1">
    <citation type="submission" date="2020-01" db="EMBL/GenBank/DDBJ databases">
        <title>Identification and distribution of gene clusters putatively required for synthesis of sphingolipid metabolism inhibitors in phylogenetically diverse species of the filamentous fungus Fusarium.</title>
        <authorList>
            <person name="Kim H.-S."/>
            <person name="Busman M."/>
            <person name="Brown D.W."/>
            <person name="Divon H."/>
            <person name="Uhlig S."/>
            <person name="Proctor R.H."/>
        </authorList>
    </citation>
    <scope>NUCLEOTIDE SEQUENCE</scope>
    <source>
        <strain evidence="2">NRRL 31653</strain>
    </source>
</reference>
<proteinExistence type="predicted"/>
<dbReference type="InterPro" id="IPR041402">
    <property type="entry name" value="B_solenoid_dext"/>
</dbReference>
<dbReference type="Pfam" id="PF18841">
    <property type="entry name" value="B_solenoid_dext"/>
    <property type="match status" value="1"/>
</dbReference>
<keyword evidence="3" id="KW-1185">Reference proteome</keyword>
<dbReference type="Pfam" id="PF18783">
    <property type="entry name" value="IPU_b_solenoid"/>
    <property type="match status" value="1"/>
</dbReference>
<dbReference type="InterPro" id="IPR041274">
    <property type="entry name" value="IPU_b_solenoid"/>
</dbReference>
<evidence type="ECO:0000313" key="2">
    <source>
        <dbReference type="EMBL" id="KAF4500613.1"/>
    </source>
</evidence>
<comment type="caution">
    <text evidence="2">The sequence shown here is derived from an EMBL/GenBank/DDBJ whole genome shotgun (WGS) entry which is preliminary data.</text>
</comment>
<protein>
    <submittedName>
        <fullName evidence="2">Dextranase</fullName>
    </submittedName>
</protein>
<evidence type="ECO:0000259" key="1">
    <source>
        <dbReference type="Pfam" id="PF03718"/>
    </source>
</evidence>
<dbReference type="EMBL" id="LUFC02000181">
    <property type="protein sequence ID" value="KAF4500613.1"/>
    <property type="molecule type" value="Genomic_DNA"/>
</dbReference>
<name>A0A9P5BG14_9HYPO</name>
<dbReference type="InterPro" id="IPR012334">
    <property type="entry name" value="Pectin_lyas_fold"/>
</dbReference>
<accession>A0A9P5BG14</accession>
<dbReference type="InterPro" id="IPR005192">
    <property type="entry name" value="Glyco_hydro_49_C"/>
</dbReference>
<dbReference type="OrthoDB" id="406508at2759"/>
<dbReference type="InterPro" id="IPR011050">
    <property type="entry name" value="Pectin_lyase_fold/virulence"/>
</dbReference>
<dbReference type="Proteomes" id="UP000737391">
    <property type="component" value="Unassembled WGS sequence"/>
</dbReference>